<proteinExistence type="predicted"/>
<evidence type="ECO:0000313" key="1">
    <source>
        <dbReference type="EMBL" id="KAJ8058563.1"/>
    </source>
</evidence>
<reference evidence="1" key="1">
    <citation type="submission" date="2022-11" db="EMBL/GenBank/DDBJ databases">
        <title>Genome Resource of Sclerotinia nivalis Strain SnTB1, a Plant Pathogen Isolated from American Ginseng.</title>
        <authorList>
            <person name="Fan S."/>
        </authorList>
    </citation>
    <scope>NUCLEOTIDE SEQUENCE</scope>
    <source>
        <strain evidence="1">SnTB1</strain>
    </source>
</reference>
<dbReference type="EMBL" id="JAPEIS010000016">
    <property type="protein sequence ID" value="KAJ8058563.1"/>
    <property type="molecule type" value="Genomic_DNA"/>
</dbReference>
<dbReference type="Proteomes" id="UP001152300">
    <property type="component" value="Unassembled WGS sequence"/>
</dbReference>
<keyword evidence="2" id="KW-1185">Reference proteome</keyword>
<sequence>MADIGLPYDQGLVCLTDLMRKHRQNDAIATTRNRGSPIWVVWMAALRYETFKPSDEDDGIKLAFDLDQIFNMTSLRIQNKSRA</sequence>
<dbReference type="AlphaFoldDB" id="A0A9X0DF67"/>
<protein>
    <submittedName>
        <fullName evidence="1">Uncharacterized protein</fullName>
    </submittedName>
</protein>
<comment type="caution">
    <text evidence="1">The sequence shown here is derived from an EMBL/GenBank/DDBJ whole genome shotgun (WGS) entry which is preliminary data.</text>
</comment>
<evidence type="ECO:0000313" key="2">
    <source>
        <dbReference type="Proteomes" id="UP001152300"/>
    </source>
</evidence>
<organism evidence="1 2">
    <name type="scientific">Sclerotinia nivalis</name>
    <dbReference type="NCBI Taxonomy" id="352851"/>
    <lineage>
        <taxon>Eukaryota</taxon>
        <taxon>Fungi</taxon>
        <taxon>Dikarya</taxon>
        <taxon>Ascomycota</taxon>
        <taxon>Pezizomycotina</taxon>
        <taxon>Leotiomycetes</taxon>
        <taxon>Helotiales</taxon>
        <taxon>Sclerotiniaceae</taxon>
        <taxon>Sclerotinia</taxon>
    </lineage>
</organism>
<gene>
    <name evidence="1" type="ORF">OCU04_012741</name>
</gene>
<accession>A0A9X0DF67</accession>
<name>A0A9X0DF67_9HELO</name>